<organism evidence="2 3">
    <name type="scientific">Brassica cretica</name>
    <name type="common">Mustard</name>
    <dbReference type="NCBI Taxonomy" id="69181"/>
    <lineage>
        <taxon>Eukaryota</taxon>
        <taxon>Viridiplantae</taxon>
        <taxon>Streptophyta</taxon>
        <taxon>Embryophyta</taxon>
        <taxon>Tracheophyta</taxon>
        <taxon>Spermatophyta</taxon>
        <taxon>Magnoliopsida</taxon>
        <taxon>eudicotyledons</taxon>
        <taxon>Gunneridae</taxon>
        <taxon>Pentapetalae</taxon>
        <taxon>rosids</taxon>
        <taxon>malvids</taxon>
        <taxon>Brassicales</taxon>
        <taxon>Brassicaceae</taxon>
        <taxon>Brassiceae</taxon>
        <taxon>Brassica</taxon>
    </lineage>
</organism>
<feature type="region of interest" description="Disordered" evidence="1">
    <location>
        <begin position="1"/>
        <end position="25"/>
    </location>
</feature>
<comment type="caution">
    <text evidence="2">The sequence shown here is derived from an EMBL/GenBank/DDBJ whole genome shotgun (WGS) entry which is preliminary data.</text>
</comment>
<evidence type="ECO:0000313" key="3">
    <source>
        <dbReference type="Proteomes" id="UP000712600"/>
    </source>
</evidence>
<proteinExistence type="predicted"/>
<protein>
    <submittedName>
        <fullName evidence="2">Uncharacterized protein</fullName>
    </submittedName>
</protein>
<feature type="region of interest" description="Disordered" evidence="1">
    <location>
        <begin position="96"/>
        <end position="135"/>
    </location>
</feature>
<feature type="region of interest" description="Disordered" evidence="1">
    <location>
        <begin position="195"/>
        <end position="222"/>
    </location>
</feature>
<dbReference type="AlphaFoldDB" id="A0A8S9N612"/>
<feature type="compositionally biased region" description="Polar residues" evidence="1">
    <location>
        <begin position="11"/>
        <end position="25"/>
    </location>
</feature>
<sequence>MLSKLPKTPVQPKTHQGPQITNVKSTGIKTLRATRYREHMVYPHCKGTVKYREQSKSCFSRFGKQHKPGTWVITPTPAPSKHVPVVVLPRKTEYGPCEKQNIPGSQGTLGLYVSPRSQEETQGSKEEPPGSYTASRFRKKLEPLCSLGSIGVITTSTNHRVPKNDLRIQTSGFQHSIKKERTPMQPRAHRGRYIPKEPLGSHATSGSNCIRAPIQSPDLRNNTAPVCDLRVQSQP</sequence>
<evidence type="ECO:0000256" key="1">
    <source>
        <dbReference type="SAM" id="MobiDB-lite"/>
    </source>
</evidence>
<evidence type="ECO:0000313" key="2">
    <source>
        <dbReference type="EMBL" id="KAF3499195.1"/>
    </source>
</evidence>
<dbReference type="EMBL" id="QGKX02001621">
    <property type="protein sequence ID" value="KAF3499195.1"/>
    <property type="molecule type" value="Genomic_DNA"/>
</dbReference>
<accession>A0A8S9N612</accession>
<feature type="compositionally biased region" description="Basic and acidic residues" evidence="1">
    <location>
        <begin position="117"/>
        <end position="128"/>
    </location>
</feature>
<reference evidence="2" key="1">
    <citation type="submission" date="2019-12" db="EMBL/GenBank/DDBJ databases">
        <title>Genome sequencing and annotation of Brassica cretica.</title>
        <authorList>
            <person name="Studholme D.J."/>
            <person name="Sarris P."/>
        </authorList>
    </citation>
    <scope>NUCLEOTIDE SEQUENCE</scope>
    <source>
        <strain evidence="2">PFS-109/04</strain>
        <tissue evidence="2">Leaf</tissue>
    </source>
</reference>
<name>A0A8S9N612_BRACR</name>
<gene>
    <name evidence="2" type="ORF">F2Q69_00042531</name>
</gene>
<dbReference type="Proteomes" id="UP000712600">
    <property type="component" value="Unassembled WGS sequence"/>
</dbReference>